<protein>
    <submittedName>
        <fullName evidence="1">Uncharacterized protein</fullName>
    </submittedName>
</protein>
<dbReference type="Proteomes" id="UP000010077">
    <property type="component" value="Chromosome"/>
</dbReference>
<evidence type="ECO:0000313" key="1">
    <source>
        <dbReference type="EMBL" id="AFX99645.1"/>
    </source>
</evidence>
<keyword evidence="2" id="KW-1185">Reference proteome</keyword>
<organism evidence="1 2">
    <name type="scientific">Candidatus Endolissoclinum faulkneri L2</name>
    <dbReference type="NCBI Taxonomy" id="1193729"/>
    <lineage>
        <taxon>Bacteria</taxon>
        <taxon>Pseudomonadati</taxon>
        <taxon>Pseudomonadota</taxon>
        <taxon>Alphaproteobacteria</taxon>
        <taxon>Rhodospirillales</taxon>
        <taxon>Rhodospirillaceae</taxon>
        <taxon>Candidatus Endolissoclinum</taxon>
    </lineage>
</organism>
<proteinExistence type="predicted"/>
<gene>
    <name evidence="1" type="ORF">A1OE_1476</name>
</gene>
<dbReference type="EMBL" id="CP003539">
    <property type="protein sequence ID" value="AFX99645.1"/>
    <property type="molecule type" value="Genomic_DNA"/>
</dbReference>
<name>K7YJ26_9PROT</name>
<dbReference type="AlphaFoldDB" id="K7YJ26"/>
<dbReference type="KEGG" id="thal:A1OE_1476"/>
<dbReference type="HOGENOM" id="CLU_3326035_0_0_5"/>
<accession>K7YJ26</accession>
<reference evidence="1 2" key="1">
    <citation type="journal article" date="2012" name="Proc. Natl. Acad. Sci. U.S.A.">
        <title>Genome streamlining and chemical defense in a coral reef symbiosis.</title>
        <authorList>
            <person name="Kwan J.C."/>
            <person name="Donia M.S."/>
            <person name="Han A.W."/>
            <person name="Hirose E."/>
            <person name="Haygood M.G."/>
            <person name="Schmidt E.W."/>
        </authorList>
    </citation>
    <scope>NUCLEOTIDE SEQUENCE [LARGE SCALE GENOMIC DNA]</scope>
    <source>
        <strain evidence="1 2">L2</strain>
    </source>
</reference>
<evidence type="ECO:0000313" key="2">
    <source>
        <dbReference type="Proteomes" id="UP000010077"/>
    </source>
</evidence>
<sequence length="38" mass="4376">MLSQEGIYNANLAFASMRNILRVIQKLIHLIKLLYLSS</sequence>